<organism evidence="5 6">
    <name type="scientific">Asanoa ishikariensis</name>
    <dbReference type="NCBI Taxonomy" id="137265"/>
    <lineage>
        <taxon>Bacteria</taxon>
        <taxon>Bacillati</taxon>
        <taxon>Actinomycetota</taxon>
        <taxon>Actinomycetes</taxon>
        <taxon>Micromonosporales</taxon>
        <taxon>Micromonosporaceae</taxon>
        <taxon>Asanoa</taxon>
    </lineage>
</organism>
<sequence length="546" mass="55696">MHRRRLTRLVARAALLAAAITSIAAGTLVIATSGASAASLGEVKLSQPQGNVNDTPMFASATSGPCPTGYGENAGLRVGPAPSGPFNNLAVALGGGGFDEADVEFAGETAPNRSFTTAMGGVAPAEGDWIVIIECFSLTEGRNTDEFRTPIKVCGARWAVGNACPGKDLTFTTLTVSPSWSVLDDAPVTLTAAVTPVTVGGEVEFFYDPPGDETKASMGKVAVADGKAVLTTSDIPVNETGEFFDLSAVFTPIGEYQASTSNVVKLNVRQQADPMPTTVAIEVTPKNHADVGANVTIAATIEPANALGKVAFSYRRGADPTDVPIGAEVPVDQHAAVKETTELPGGKLTITATFVPGEGFGPSTVSLPDYQVGEAVKQATTVSLSPSKQSPQPANAPITLTATVTPGGTAGAVQFKNETATLGAAVTVVNNVAKLDLVNIPVGTYVFTAEFQPTDTATFANSTSAPVNFVITDAAGGDDPDGDDPDGDDPGGDDDGGNLPTTGAPIVAVAMVGAGLVGVGALAMTTGRRRRLFPSVPWLDRHDDDN</sequence>
<keyword evidence="6" id="KW-1185">Reference proteome</keyword>
<feature type="signal peptide" evidence="3">
    <location>
        <begin position="1"/>
        <end position="24"/>
    </location>
</feature>
<keyword evidence="2" id="KW-0812">Transmembrane</keyword>
<accession>A0A1H3R6F0</accession>
<gene>
    <name evidence="5" type="ORF">SAMN05421684_3516</name>
</gene>
<evidence type="ECO:0000256" key="2">
    <source>
        <dbReference type="SAM" id="Phobius"/>
    </source>
</evidence>
<dbReference type="Pfam" id="PF16640">
    <property type="entry name" value="Big_3_5"/>
    <property type="match status" value="1"/>
</dbReference>
<proteinExistence type="predicted"/>
<dbReference type="Gene3D" id="2.60.40.10">
    <property type="entry name" value="Immunoglobulins"/>
    <property type="match status" value="3"/>
</dbReference>
<dbReference type="InterPro" id="IPR013783">
    <property type="entry name" value="Ig-like_fold"/>
</dbReference>
<feature type="region of interest" description="Disordered" evidence="1">
    <location>
        <begin position="473"/>
        <end position="502"/>
    </location>
</feature>
<keyword evidence="2" id="KW-0472">Membrane</keyword>
<dbReference type="InterPro" id="IPR032109">
    <property type="entry name" value="Big_3_5"/>
</dbReference>
<feature type="compositionally biased region" description="Acidic residues" evidence="1">
    <location>
        <begin position="476"/>
        <end position="496"/>
    </location>
</feature>
<feature type="chain" id="PRO_5038728829" evidence="3">
    <location>
        <begin position="25"/>
        <end position="546"/>
    </location>
</feature>
<dbReference type="EMBL" id="FNQB01000002">
    <property type="protein sequence ID" value="SDZ21237.1"/>
    <property type="molecule type" value="Genomic_DNA"/>
</dbReference>
<name>A0A1H3R6F0_9ACTN</name>
<evidence type="ECO:0000313" key="6">
    <source>
        <dbReference type="Proteomes" id="UP000199632"/>
    </source>
</evidence>
<keyword evidence="2" id="KW-1133">Transmembrane helix</keyword>
<evidence type="ECO:0000256" key="1">
    <source>
        <dbReference type="SAM" id="MobiDB-lite"/>
    </source>
</evidence>
<keyword evidence="3" id="KW-0732">Signal</keyword>
<dbReference type="AlphaFoldDB" id="A0A1H3R6F0"/>
<evidence type="ECO:0000256" key="3">
    <source>
        <dbReference type="SAM" id="SignalP"/>
    </source>
</evidence>
<evidence type="ECO:0000313" key="5">
    <source>
        <dbReference type="EMBL" id="SDZ21237.1"/>
    </source>
</evidence>
<protein>
    <submittedName>
        <fullName evidence="5">Ig-like domain (Group 3)</fullName>
    </submittedName>
</protein>
<dbReference type="Proteomes" id="UP000199632">
    <property type="component" value="Unassembled WGS sequence"/>
</dbReference>
<dbReference type="RefSeq" id="WP_090793203.1">
    <property type="nucleotide sequence ID" value="NZ_BOND01000008.1"/>
</dbReference>
<feature type="transmembrane region" description="Helical" evidence="2">
    <location>
        <begin position="503"/>
        <end position="524"/>
    </location>
</feature>
<feature type="domain" description="Bacterial Ig-like" evidence="4">
    <location>
        <begin position="389"/>
        <end position="472"/>
    </location>
</feature>
<reference evidence="6" key="1">
    <citation type="submission" date="2016-10" db="EMBL/GenBank/DDBJ databases">
        <authorList>
            <person name="Varghese N."/>
            <person name="Submissions S."/>
        </authorList>
    </citation>
    <scope>NUCLEOTIDE SEQUENCE [LARGE SCALE GENOMIC DNA]</scope>
    <source>
        <strain evidence="6">DSM 44718</strain>
    </source>
</reference>
<dbReference type="STRING" id="137265.SAMN05421684_3516"/>
<dbReference type="GO" id="GO:0005975">
    <property type="term" value="P:carbohydrate metabolic process"/>
    <property type="evidence" value="ECO:0007669"/>
    <property type="project" value="UniProtKB-ARBA"/>
</dbReference>
<dbReference type="OrthoDB" id="3327784at2"/>
<evidence type="ECO:0000259" key="4">
    <source>
        <dbReference type="Pfam" id="PF16640"/>
    </source>
</evidence>